<evidence type="ECO:0000313" key="4">
    <source>
        <dbReference type="EMBL" id="KAK4649765.1"/>
    </source>
</evidence>
<dbReference type="InterPro" id="IPR046950">
    <property type="entry name" value="DNA-dir_Rpol_C_phage-type"/>
</dbReference>
<evidence type="ECO:0000259" key="3">
    <source>
        <dbReference type="Pfam" id="PF00940"/>
    </source>
</evidence>
<dbReference type="SUPFAM" id="SSF56672">
    <property type="entry name" value="DNA/RNA polymerases"/>
    <property type="match status" value="1"/>
</dbReference>
<gene>
    <name evidence="4" type="ORF">QC762_0117490</name>
</gene>
<dbReference type="Pfam" id="PF00940">
    <property type="entry name" value="RNA_pol"/>
    <property type="match status" value="1"/>
</dbReference>
<evidence type="ECO:0000256" key="1">
    <source>
        <dbReference type="ARBA" id="ARBA00004173"/>
    </source>
</evidence>
<accession>A0ABR0G1Z9</accession>
<keyword evidence="5" id="KW-1185">Reference proteome</keyword>
<organism evidence="4 5">
    <name type="scientific">Podospora pseudocomata</name>
    <dbReference type="NCBI Taxonomy" id="2093779"/>
    <lineage>
        <taxon>Eukaryota</taxon>
        <taxon>Fungi</taxon>
        <taxon>Dikarya</taxon>
        <taxon>Ascomycota</taxon>
        <taxon>Pezizomycotina</taxon>
        <taxon>Sordariomycetes</taxon>
        <taxon>Sordariomycetidae</taxon>
        <taxon>Sordariales</taxon>
        <taxon>Podosporaceae</taxon>
        <taxon>Podospora</taxon>
    </lineage>
</organism>
<evidence type="ECO:0000313" key="5">
    <source>
        <dbReference type="Proteomes" id="UP001323405"/>
    </source>
</evidence>
<dbReference type="EMBL" id="JAFFHA010000010">
    <property type="protein sequence ID" value="KAK4649765.1"/>
    <property type="molecule type" value="Genomic_DNA"/>
</dbReference>
<comment type="subcellular location">
    <subcellularLocation>
        <location evidence="1">Mitochondrion</location>
    </subcellularLocation>
</comment>
<feature type="domain" description="DNA-directed RNA polymerase C-terminal" evidence="3">
    <location>
        <begin position="24"/>
        <end position="118"/>
    </location>
</feature>
<protein>
    <recommendedName>
        <fullName evidence="3">DNA-directed RNA polymerase C-terminal domain-containing protein</fullName>
    </recommendedName>
</protein>
<dbReference type="Proteomes" id="UP001323405">
    <property type="component" value="Unassembled WGS sequence"/>
</dbReference>
<sequence>MMSDEVRIKPFNHSNKKFSLRVLNKAKFNSDKQVTAFMPNLVHSLDAASLALLLDFYFKESTDVKNIYTTHDCLAIPANKMECLVNLLKLTYVKIYSDDKYLLKLYEDIRKNIRTTQNKGCFNEETLEIFSDNFRDPINFPDVKKVLGSVPSDFDFKVLDKSSYCGRYM</sequence>
<dbReference type="RefSeq" id="XP_062738740.1">
    <property type="nucleotide sequence ID" value="NW_026946362.1"/>
</dbReference>
<evidence type="ECO:0000256" key="2">
    <source>
        <dbReference type="ARBA" id="ARBA00023128"/>
    </source>
</evidence>
<comment type="caution">
    <text evidence="4">The sequence shown here is derived from an EMBL/GenBank/DDBJ whole genome shotgun (WGS) entry which is preliminary data.</text>
</comment>
<reference evidence="4 5" key="1">
    <citation type="journal article" date="2023" name="bioRxiv">
        <title>High-quality genome assemblies of four members of thePodospora anserinaspecies complex.</title>
        <authorList>
            <person name="Ament-Velasquez S.L."/>
            <person name="Vogan A.A."/>
            <person name="Wallerman O."/>
            <person name="Hartmann F."/>
            <person name="Gautier V."/>
            <person name="Silar P."/>
            <person name="Giraud T."/>
            <person name="Johannesson H."/>
        </authorList>
    </citation>
    <scope>NUCLEOTIDE SEQUENCE [LARGE SCALE GENOMIC DNA]</scope>
    <source>
        <strain evidence="4 5">CBS 415.72m</strain>
    </source>
</reference>
<geneLocation type="mitochondrion" evidence="4"/>
<dbReference type="InterPro" id="IPR043502">
    <property type="entry name" value="DNA/RNA_pol_sf"/>
</dbReference>
<keyword evidence="2 4" id="KW-0496">Mitochondrion</keyword>
<dbReference type="Gene3D" id="3.30.70.370">
    <property type="match status" value="1"/>
</dbReference>
<proteinExistence type="predicted"/>
<name>A0ABR0G1Z9_9PEZI</name>
<dbReference type="GeneID" id="87904270"/>